<dbReference type="Proteomes" id="UP000032614">
    <property type="component" value="Chromosome 3"/>
</dbReference>
<evidence type="ECO:0000313" key="4">
    <source>
        <dbReference type="Proteomes" id="UP001246473"/>
    </source>
</evidence>
<evidence type="ECO:0000313" key="1">
    <source>
        <dbReference type="EMBL" id="AJZ56979.1"/>
    </source>
</evidence>
<proteinExistence type="predicted"/>
<organism evidence="2 4">
    <name type="scientific">Paraburkholderia fungorum</name>
    <dbReference type="NCBI Taxonomy" id="134537"/>
    <lineage>
        <taxon>Bacteria</taxon>
        <taxon>Pseudomonadati</taxon>
        <taxon>Pseudomonadota</taxon>
        <taxon>Betaproteobacteria</taxon>
        <taxon>Burkholderiales</taxon>
        <taxon>Burkholderiaceae</taxon>
        <taxon>Paraburkholderia</taxon>
    </lineage>
</organism>
<dbReference type="RefSeq" id="WP_046564720.1">
    <property type="nucleotide sequence ID" value="NZ_CP010025.1"/>
</dbReference>
<dbReference type="EMBL" id="JANSLM010000018">
    <property type="protein sequence ID" value="MDT8842689.1"/>
    <property type="molecule type" value="Genomic_DNA"/>
</dbReference>
<protein>
    <submittedName>
        <fullName evidence="2">Uncharacterized protein</fullName>
    </submittedName>
</protein>
<dbReference type="AlphaFoldDB" id="A0AAP5QI73"/>
<accession>A0AAP5QI73</accession>
<evidence type="ECO:0000313" key="2">
    <source>
        <dbReference type="EMBL" id="MDT8842689.1"/>
    </source>
</evidence>
<dbReference type="KEGG" id="bfn:OI25_7268"/>
<name>A0AAP5QI73_9BURK</name>
<sequence>MKPTGNSVLWTVIHGHTGETLLTSADDDAYDLWQDDHPDYRKVLGVNQVSAELRERYARRAAREVFVVKE</sequence>
<gene>
    <name evidence="1" type="ORF">OI25_7268</name>
    <name evidence="2" type="ORF">ParKJ_35205</name>
</gene>
<reference evidence="1 3" key="1">
    <citation type="journal article" date="2015" name="Genome Announc.">
        <title>Complete genome sequences for 59 burkholderia isolates, both pathogenic and near neighbor.</title>
        <authorList>
            <person name="Johnson S.L."/>
            <person name="Bishop-Lilly K.A."/>
            <person name="Ladner J.T."/>
            <person name="Daligault H.E."/>
            <person name="Davenport K.W."/>
            <person name="Jaissle J."/>
            <person name="Frey K.G."/>
            <person name="Koroleva G.I."/>
            <person name="Bruce D.C."/>
            <person name="Coyne S.R."/>
            <person name="Broomall S.M."/>
            <person name="Li P.E."/>
            <person name="Teshima H."/>
            <person name="Gibbons H.S."/>
            <person name="Palacios G.F."/>
            <person name="Rosenzweig C.N."/>
            <person name="Redden C.L."/>
            <person name="Xu Y."/>
            <person name="Minogue T.D."/>
            <person name="Chain P.S."/>
        </authorList>
    </citation>
    <scope>NUCLEOTIDE SEQUENCE [LARGE SCALE GENOMIC DNA]</scope>
    <source>
        <strain evidence="1 3">ATCC BAA-463</strain>
    </source>
</reference>
<dbReference type="EMBL" id="CP010025">
    <property type="protein sequence ID" value="AJZ56979.1"/>
    <property type="molecule type" value="Genomic_DNA"/>
</dbReference>
<dbReference type="GeneID" id="66513598"/>
<reference evidence="2" key="2">
    <citation type="submission" date="2022-08" db="EMBL/GenBank/DDBJ databases">
        <authorList>
            <person name="Kim S.-J."/>
        </authorList>
    </citation>
    <scope>NUCLEOTIDE SEQUENCE</scope>
    <source>
        <strain evidence="2">KJ</strain>
    </source>
</reference>
<dbReference type="Proteomes" id="UP001246473">
    <property type="component" value="Unassembled WGS sequence"/>
</dbReference>
<evidence type="ECO:0000313" key="3">
    <source>
        <dbReference type="Proteomes" id="UP000032614"/>
    </source>
</evidence>